<feature type="transmembrane region" description="Helical" evidence="6">
    <location>
        <begin position="20"/>
        <end position="44"/>
    </location>
</feature>
<dbReference type="InterPro" id="IPR020846">
    <property type="entry name" value="MFS_dom"/>
</dbReference>
<dbReference type="Gene3D" id="1.20.1720.10">
    <property type="entry name" value="Multidrug resistance protein D"/>
    <property type="match status" value="1"/>
</dbReference>
<keyword evidence="9" id="KW-1185">Reference proteome</keyword>
<name>A0ABV5YLT3_9ACTN</name>
<evidence type="ECO:0000256" key="3">
    <source>
        <dbReference type="ARBA" id="ARBA00022692"/>
    </source>
</evidence>
<dbReference type="EMBL" id="JBHLZP010000195">
    <property type="protein sequence ID" value="MFB9835357.1"/>
    <property type="molecule type" value="Genomic_DNA"/>
</dbReference>
<keyword evidence="3 6" id="KW-0812">Transmembrane</keyword>
<gene>
    <name evidence="8" type="ORF">ACFFNX_24555</name>
</gene>
<accession>A0ABV5YLT3</accession>
<dbReference type="Proteomes" id="UP001589627">
    <property type="component" value="Unassembled WGS sequence"/>
</dbReference>
<dbReference type="RefSeq" id="WP_378206698.1">
    <property type="nucleotide sequence ID" value="NZ_JBHLZP010000195.1"/>
</dbReference>
<dbReference type="InterPro" id="IPR011701">
    <property type="entry name" value="MFS"/>
</dbReference>
<evidence type="ECO:0000313" key="8">
    <source>
        <dbReference type="EMBL" id="MFB9835357.1"/>
    </source>
</evidence>
<feature type="transmembrane region" description="Helical" evidence="6">
    <location>
        <begin position="82"/>
        <end position="104"/>
    </location>
</feature>
<dbReference type="PANTHER" id="PTHR42718">
    <property type="entry name" value="MAJOR FACILITATOR SUPERFAMILY MULTIDRUG TRANSPORTER MFSC"/>
    <property type="match status" value="1"/>
</dbReference>
<feature type="transmembrane region" description="Helical" evidence="6">
    <location>
        <begin position="125"/>
        <end position="146"/>
    </location>
</feature>
<dbReference type="PROSITE" id="PS50850">
    <property type="entry name" value="MFS"/>
    <property type="match status" value="1"/>
</dbReference>
<feature type="domain" description="Major facilitator superfamily (MFS) profile" evidence="7">
    <location>
        <begin position="1"/>
        <end position="152"/>
    </location>
</feature>
<evidence type="ECO:0000259" key="7">
    <source>
        <dbReference type="PROSITE" id="PS50850"/>
    </source>
</evidence>
<evidence type="ECO:0000256" key="6">
    <source>
        <dbReference type="SAM" id="Phobius"/>
    </source>
</evidence>
<keyword evidence="4 6" id="KW-1133">Transmembrane helix</keyword>
<protein>
    <submittedName>
        <fullName evidence="8">MFS transporter</fullName>
    </submittedName>
</protein>
<dbReference type="Pfam" id="PF07690">
    <property type="entry name" value="MFS_1"/>
    <property type="match status" value="1"/>
</dbReference>
<keyword evidence="5 6" id="KW-0472">Membrane</keyword>
<sequence>MGQLDASIVTLAFPALQRDFHASLAAAQWVSLAYLLALVGLLAGAGRLADAAGRKLVYLYGFLVFTVASAACGFAPTLEALIGFRVLQAAGAAMLQANSVALVVTSVPRTRMRAALGMQAAAQALGLALGPTVGGLLVGSAGWRWVFWVNVP</sequence>
<dbReference type="PANTHER" id="PTHR42718:SF9">
    <property type="entry name" value="MAJOR FACILITATOR SUPERFAMILY MULTIDRUG TRANSPORTER MFSC"/>
    <property type="match status" value="1"/>
</dbReference>
<organism evidence="8 9">
    <name type="scientific">Actinoallomurus acaciae</name>
    <dbReference type="NCBI Taxonomy" id="502577"/>
    <lineage>
        <taxon>Bacteria</taxon>
        <taxon>Bacillati</taxon>
        <taxon>Actinomycetota</taxon>
        <taxon>Actinomycetes</taxon>
        <taxon>Streptosporangiales</taxon>
        <taxon>Thermomonosporaceae</taxon>
        <taxon>Actinoallomurus</taxon>
    </lineage>
</organism>
<proteinExistence type="predicted"/>
<evidence type="ECO:0000313" key="9">
    <source>
        <dbReference type="Proteomes" id="UP001589627"/>
    </source>
</evidence>
<evidence type="ECO:0000256" key="5">
    <source>
        <dbReference type="ARBA" id="ARBA00023136"/>
    </source>
</evidence>
<reference evidence="8 9" key="1">
    <citation type="submission" date="2024-09" db="EMBL/GenBank/DDBJ databases">
        <authorList>
            <person name="Sun Q."/>
            <person name="Mori K."/>
        </authorList>
    </citation>
    <scope>NUCLEOTIDE SEQUENCE [LARGE SCALE GENOMIC DNA]</scope>
    <source>
        <strain evidence="8 9">TBRC 0563</strain>
    </source>
</reference>
<dbReference type="InterPro" id="IPR005829">
    <property type="entry name" value="Sugar_transporter_CS"/>
</dbReference>
<feature type="transmembrane region" description="Helical" evidence="6">
    <location>
        <begin position="56"/>
        <end position="76"/>
    </location>
</feature>
<evidence type="ECO:0000256" key="1">
    <source>
        <dbReference type="ARBA" id="ARBA00004651"/>
    </source>
</evidence>
<dbReference type="InterPro" id="IPR036259">
    <property type="entry name" value="MFS_trans_sf"/>
</dbReference>
<evidence type="ECO:0000256" key="4">
    <source>
        <dbReference type="ARBA" id="ARBA00022989"/>
    </source>
</evidence>
<comment type="subcellular location">
    <subcellularLocation>
        <location evidence="1">Cell membrane</location>
        <topology evidence="1">Multi-pass membrane protein</topology>
    </subcellularLocation>
</comment>
<comment type="caution">
    <text evidence="8">The sequence shown here is derived from an EMBL/GenBank/DDBJ whole genome shotgun (WGS) entry which is preliminary data.</text>
</comment>
<dbReference type="SUPFAM" id="SSF103473">
    <property type="entry name" value="MFS general substrate transporter"/>
    <property type="match status" value="1"/>
</dbReference>
<feature type="non-terminal residue" evidence="8">
    <location>
        <position position="152"/>
    </location>
</feature>
<evidence type="ECO:0000256" key="2">
    <source>
        <dbReference type="ARBA" id="ARBA00022448"/>
    </source>
</evidence>
<dbReference type="PRINTS" id="PR01036">
    <property type="entry name" value="TCRTETB"/>
</dbReference>
<dbReference type="PROSITE" id="PS00216">
    <property type="entry name" value="SUGAR_TRANSPORT_1"/>
    <property type="match status" value="1"/>
</dbReference>
<keyword evidence="2" id="KW-0813">Transport</keyword>